<dbReference type="SUPFAM" id="SSF161098">
    <property type="entry name" value="MetI-like"/>
    <property type="match status" value="1"/>
</dbReference>
<feature type="transmembrane region" description="Helical" evidence="7">
    <location>
        <begin position="234"/>
        <end position="260"/>
    </location>
</feature>
<dbReference type="InterPro" id="IPR045621">
    <property type="entry name" value="BPD_transp_1_N"/>
</dbReference>
<evidence type="ECO:0000256" key="4">
    <source>
        <dbReference type="ARBA" id="ARBA00022692"/>
    </source>
</evidence>
<feature type="transmembrane region" description="Helical" evidence="7">
    <location>
        <begin position="176"/>
        <end position="196"/>
    </location>
</feature>
<comment type="subcellular location">
    <subcellularLocation>
        <location evidence="1 7">Cell membrane</location>
        <topology evidence="1 7">Multi-pass membrane protein</topology>
    </subcellularLocation>
</comment>
<dbReference type="EMBL" id="QGKS01000258">
    <property type="protein sequence ID" value="PWR13604.1"/>
    <property type="molecule type" value="Genomic_DNA"/>
</dbReference>
<evidence type="ECO:0000313" key="9">
    <source>
        <dbReference type="EMBL" id="PWR13604.1"/>
    </source>
</evidence>
<dbReference type="Proteomes" id="UP000246050">
    <property type="component" value="Unassembled WGS sequence"/>
</dbReference>
<evidence type="ECO:0000313" key="10">
    <source>
        <dbReference type="Proteomes" id="UP000246050"/>
    </source>
</evidence>
<evidence type="ECO:0000256" key="1">
    <source>
        <dbReference type="ARBA" id="ARBA00004651"/>
    </source>
</evidence>
<dbReference type="Gene3D" id="1.10.3720.10">
    <property type="entry name" value="MetI-like"/>
    <property type="match status" value="1"/>
</dbReference>
<evidence type="ECO:0000256" key="2">
    <source>
        <dbReference type="ARBA" id="ARBA00022448"/>
    </source>
</evidence>
<reference evidence="9 10" key="1">
    <citation type="submission" date="2018-05" db="EMBL/GenBank/DDBJ databases">
        <title>Micromonosporas from Atacama Desert.</title>
        <authorList>
            <person name="Carro L."/>
            <person name="Golinska P."/>
            <person name="Klenk H.-P."/>
            <person name="Goodfellow M."/>
        </authorList>
    </citation>
    <scope>NUCLEOTIDE SEQUENCE [LARGE SCALE GENOMIC DNA]</scope>
    <source>
        <strain evidence="9 10">4G51</strain>
    </source>
</reference>
<protein>
    <submittedName>
        <fullName evidence="9">Peptide ABC transporter permease</fullName>
    </submittedName>
</protein>
<feature type="domain" description="ABC transmembrane type-1" evidence="8">
    <location>
        <begin position="95"/>
        <end position="299"/>
    </location>
</feature>
<dbReference type="CDD" id="cd06261">
    <property type="entry name" value="TM_PBP2"/>
    <property type="match status" value="1"/>
</dbReference>
<evidence type="ECO:0000256" key="3">
    <source>
        <dbReference type="ARBA" id="ARBA00022475"/>
    </source>
</evidence>
<feature type="transmembrane region" description="Helical" evidence="7">
    <location>
        <begin position="99"/>
        <end position="121"/>
    </location>
</feature>
<keyword evidence="4 7" id="KW-0812">Transmembrane</keyword>
<name>A0A317DGM4_9ACTN</name>
<feature type="transmembrane region" description="Helical" evidence="7">
    <location>
        <begin position="280"/>
        <end position="299"/>
    </location>
</feature>
<dbReference type="PANTHER" id="PTHR43163">
    <property type="entry name" value="DIPEPTIDE TRANSPORT SYSTEM PERMEASE PROTEIN DPPB-RELATED"/>
    <property type="match status" value="1"/>
</dbReference>
<dbReference type="GO" id="GO:0055085">
    <property type="term" value="P:transmembrane transport"/>
    <property type="evidence" value="ECO:0007669"/>
    <property type="project" value="InterPro"/>
</dbReference>
<keyword evidence="5 7" id="KW-1133">Transmembrane helix</keyword>
<sequence length="319" mass="34068">MATYLLKRLGMTVIVVLAVMTFLSLLVHLVPGDPVEIVLGPQATPAQVEVVRAEMGLDNPIPIQVWDFVVGALQGDLGLDFLSRTPVTQLIAQAIPHTVVLAITALALAALVGIPLGVYAARRQNSLADRAMALLSIGFITMPSYIAALLLLIVFAVQLDVLPAVGTGSFANPLDYAIHLVLPASALAITWIGYVARLVRTSMLSVLGSNYVRTSRAFGVRDRIIFYKWALKNAIIPTLAVLSSGLADLLGGAVLVEIIFSRPGLGRLTVEAISERNFPVVQGAVLVIALFYVLTNLLADLSYRLVDPRIRVEESAVGA</sequence>
<dbReference type="RefSeq" id="WP_109803034.1">
    <property type="nucleotide sequence ID" value="NZ_QGKS01000258.1"/>
</dbReference>
<keyword evidence="3" id="KW-1003">Cell membrane</keyword>
<evidence type="ECO:0000256" key="7">
    <source>
        <dbReference type="RuleBase" id="RU363032"/>
    </source>
</evidence>
<evidence type="ECO:0000256" key="6">
    <source>
        <dbReference type="ARBA" id="ARBA00023136"/>
    </source>
</evidence>
<comment type="similarity">
    <text evidence="7">Belongs to the binding-protein-dependent transport system permease family.</text>
</comment>
<dbReference type="PANTHER" id="PTHR43163:SF6">
    <property type="entry name" value="DIPEPTIDE TRANSPORT SYSTEM PERMEASE PROTEIN DPPB-RELATED"/>
    <property type="match status" value="1"/>
</dbReference>
<keyword evidence="2 7" id="KW-0813">Transport</keyword>
<dbReference type="PROSITE" id="PS50928">
    <property type="entry name" value="ABC_TM1"/>
    <property type="match status" value="1"/>
</dbReference>
<evidence type="ECO:0000259" key="8">
    <source>
        <dbReference type="PROSITE" id="PS50928"/>
    </source>
</evidence>
<dbReference type="InterPro" id="IPR000515">
    <property type="entry name" value="MetI-like"/>
</dbReference>
<dbReference type="AlphaFoldDB" id="A0A317DGM4"/>
<dbReference type="Pfam" id="PF00528">
    <property type="entry name" value="BPD_transp_1"/>
    <property type="match status" value="1"/>
</dbReference>
<accession>A0A317DGM4</accession>
<organism evidence="9 10">
    <name type="scientific">Micromonospora sicca</name>
    <dbReference type="NCBI Taxonomy" id="2202420"/>
    <lineage>
        <taxon>Bacteria</taxon>
        <taxon>Bacillati</taxon>
        <taxon>Actinomycetota</taxon>
        <taxon>Actinomycetes</taxon>
        <taxon>Micromonosporales</taxon>
        <taxon>Micromonosporaceae</taxon>
        <taxon>Micromonospora</taxon>
    </lineage>
</organism>
<dbReference type="GO" id="GO:0005886">
    <property type="term" value="C:plasma membrane"/>
    <property type="evidence" value="ECO:0007669"/>
    <property type="project" value="UniProtKB-SubCell"/>
</dbReference>
<proteinExistence type="inferred from homology"/>
<feature type="transmembrane region" description="Helical" evidence="7">
    <location>
        <begin position="12"/>
        <end position="30"/>
    </location>
</feature>
<dbReference type="Pfam" id="PF19300">
    <property type="entry name" value="BPD_transp_1_N"/>
    <property type="match status" value="1"/>
</dbReference>
<comment type="caution">
    <text evidence="9">The sequence shown here is derived from an EMBL/GenBank/DDBJ whole genome shotgun (WGS) entry which is preliminary data.</text>
</comment>
<feature type="transmembrane region" description="Helical" evidence="7">
    <location>
        <begin position="133"/>
        <end position="156"/>
    </location>
</feature>
<dbReference type="InterPro" id="IPR035906">
    <property type="entry name" value="MetI-like_sf"/>
</dbReference>
<keyword evidence="6 7" id="KW-0472">Membrane</keyword>
<evidence type="ECO:0000256" key="5">
    <source>
        <dbReference type="ARBA" id="ARBA00022989"/>
    </source>
</evidence>
<gene>
    <name evidence="9" type="ORF">DKT69_19910</name>
</gene>
<dbReference type="OrthoDB" id="9809425at2"/>